<evidence type="ECO:0000313" key="2">
    <source>
        <dbReference type="EMBL" id="KAJ2903336.1"/>
    </source>
</evidence>
<proteinExistence type="predicted"/>
<organism evidence="2 3">
    <name type="scientific">Zalerion maritima</name>
    <dbReference type="NCBI Taxonomy" id="339359"/>
    <lineage>
        <taxon>Eukaryota</taxon>
        <taxon>Fungi</taxon>
        <taxon>Dikarya</taxon>
        <taxon>Ascomycota</taxon>
        <taxon>Pezizomycotina</taxon>
        <taxon>Sordariomycetes</taxon>
        <taxon>Lulworthiomycetidae</taxon>
        <taxon>Lulworthiales</taxon>
        <taxon>Lulworthiaceae</taxon>
        <taxon>Zalerion</taxon>
    </lineage>
</organism>
<keyword evidence="1" id="KW-0732">Signal</keyword>
<dbReference type="AlphaFoldDB" id="A0AAD5WT63"/>
<feature type="signal peptide" evidence="1">
    <location>
        <begin position="1"/>
        <end position="17"/>
    </location>
</feature>
<comment type="caution">
    <text evidence="2">The sequence shown here is derived from an EMBL/GenBank/DDBJ whole genome shotgun (WGS) entry which is preliminary data.</text>
</comment>
<protein>
    <submittedName>
        <fullName evidence="2">Uncharacterized protein</fullName>
    </submittedName>
</protein>
<name>A0AAD5WT63_9PEZI</name>
<gene>
    <name evidence="2" type="ORF">MKZ38_010087</name>
</gene>
<reference evidence="2" key="1">
    <citation type="submission" date="2022-07" db="EMBL/GenBank/DDBJ databases">
        <title>Draft genome sequence of Zalerion maritima ATCC 34329, a (micro)plastics degrading marine fungus.</title>
        <authorList>
            <person name="Paco A."/>
            <person name="Goncalves M.F.M."/>
            <person name="Rocha-Santos T.A.P."/>
            <person name="Alves A."/>
        </authorList>
    </citation>
    <scope>NUCLEOTIDE SEQUENCE</scope>
    <source>
        <strain evidence="2">ATCC 34329</strain>
    </source>
</reference>
<dbReference type="Proteomes" id="UP001201980">
    <property type="component" value="Unassembled WGS sequence"/>
</dbReference>
<evidence type="ECO:0000313" key="3">
    <source>
        <dbReference type="Proteomes" id="UP001201980"/>
    </source>
</evidence>
<dbReference type="EMBL" id="JAKWBI020000084">
    <property type="protein sequence ID" value="KAJ2903336.1"/>
    <property type="molecule type" value="Genomic_DNA"/>
</dbReference>
<feature type="chain" id="PRO_5042029620" evidence="1">
    <location>
        <begin position="18"/>
        <end position="231"/>
    </location>
</feature>
<keyword evidence="3" id="KW-1185">Reference proteome</keyword>
<evidence type="ECO:0000256" key="1">
    <source>
        <dbReference type="SAM" id="SignalP"/>
    </source>
</evidence>
<sequence>MYTSTIILSALAVLAAAVPPRPLPEATEAATTTPCSVQATMTSMIIPYESEGVSPLASVISADATATTFELNCPPGTDSSDCGFGPGITVVNVNDEDGQKQHYTYILGAMGVSATTTIYPKVTGACEVSGGGEGGEDGEDGEEDLEGICQGKDGNGDILTATMNLERYVYDVEVTAGAEKLPTVTVEATVVAAAAQETGTSAVVAAGGARSSGIQGLVVAGVAVVAGAMVW</sequence>
<accession>A0AAD5WT63</accession>